<dbReference type="Proteomes" id="UP000831701">
    <property type="component" value="Chromosome 24"/>
</dbReference>
<evidence type="ECO:0000313" key="1">
    <source>
        <dbReference type="EMBL" id="KAI3351048.1"/>
    </source>
</evidence>
<name>A0ACB8V658_9TELE</name>
<evidence type="ECO:0000313" key="2">
    <source>
        <dbReference type="Proteomes" id="UP000831701"/>
    </source>
</evidence>
<comment type="caution">
    <text evidence="1">The sequence shown here is derived from an EMBL/GenBank/DDBJ whole genome shotgun (WGS) entry which is preliminary data.</text>
</comment>
<protein>
    <submittedName>
        <fullName evidence="1">Uncharacterized protein</fullName>
    </submittedName>
</protein>
<reference evidence="1" key="1">
    <citation type="submission" date="2022-04" db="EMBL/GenBank/DDBJ databases">
        <title>Jade perch genome.</title>
        <authorList>
            <person name="Chao B."/>
        </authorList>
    </citation>
    <scope>NUCLEOTIDE SEQUENCE</scope>
    <source>
        <strain evidence="1">CB-2022</strain>
    </source>
</reference>
<feature type="non-terminal residue" evidence="1">
    <location>
        <position position="1021"/>
    </location>
</feature>
<dbReference type="EMBL" id="CM041554">
    <property type="protein sequence ID" value="KAI3351048.1"/>
    <property type="molecule type" value="Genomic_DNA"/>
</dbReference>
<keyword evidence="2" id="KW-1185">Reference proteome</keyword>
<proteinExistence type="predicted"/>
<gene>
    <name evidence="1" type="ORF">L3Q82_005590</name>
</gene>
<organism evidence="1 2">
    <name type="scientific">Scortum barcoo</name>
    <name type="common">barcoo grunter</name>
    <dbReference type="NCBI Taxonomy" id="214431"/>
    <lineage>
        <taxon>Eukaryota</taxon>
        <taxon>Metazoa</taxon>
        <taxon>Chordata</taxon>
        <taxon>Craniata</taxon>
        <taxon>Vertebrata</taxon>
        <taxon>Euteleostomi</taxon>
        <taxon>Actinopterygii</taxon>
        <taxon>Neopterygii</taxon>
        <taxon>Teleostei</taxon>
        <taxon>Neoteleostei</taxon>
        <taxon>Acanthomorphata</taxon>
        <taxon>Eupercaria</taxon>
        <taxon>Centrarchiformes</taxon>
        <taxon>Terapontoidei</taxon>
        <taxon>Terapontidae</taxon>
        <taxon>Scortum</taxon>
    </lineage>
</organism>
<sequence>MTLAYAEVLAAIRRDMSVQVCCLSFRQPYAGLILDGLKTLESRWRPLLAPLENQTLAVHIARRDWDGEEWRDVLSGPLGMNRVQIEAVLESGERFGRGVVAGLVDVGRTWLCPASLQGEELQHLEQAAVLIGLQEKHLTHLSNPRWLKEPLSARGDRQRTGGMQKGLKKYFVNMDEYLCSLGLYRKMVARDASSLFRAVSEQFVEGSFEKYLERLEDPKETVGQVEIKALSQLYRYAGSDRQTFLYELLYTQVFGLEEAELCQAMEAFRVGGRRYRNSPSMCSDIDIGYDTPEDRGHREEAESGGATEEKPRAVTDNTKVGGSDVMMTPQVRLESKGKYYNAFIQEVGTHSSAVTVFIEELGEKHLVPLTDLKPVNPVPAWNVAAPSRKGDLEPCCWLEKRRAFQSGDRDELRRVQRDLKRKIKECKASYRRKMEDHLQQNNAREVWRGLQAISGQGKNERRNPEPGDRDWANKLNLFFNRFDTGPTSTPLSLSTDQPTSSSLCLHAPSPPSTPPPSLGLSPSPPPSPPSLQCSSPPPPPSPNLFTPTVDQVRTQLKKIKARKATGPDGISSRLLRDCADQLCQVVCYIFNLSLSLERVPVLWKTSCVVPVPKTSRPKEPNHFRPVALTSHLMKALERIVLRHLRPLVSPNMDPLQFAYQPGIGVDDAVIYLLQRSLVKLERAGASDQLAAWVTNYLTDRPQFVRLQDCVSEVVVCSTGAHPGNSPLTFPLHPVHIGLHAYSTDSCHLQKFSDDTAIVGCVSEGNDYLDSRQRHHRHRYFRKSRGSNGVKGAELLMPPPSSYGGPAPSGLPPRFQPAGHPRLPPPPPSCPPGAMTYDPYAPPHHHHPTARAPHSLRSLQPTQVEEPTDLDPTITYYQLDDGGGDAVFPPLPGPAVAPPFLHGRSALLPLAPPTEFREARGPSPLHLYLETHLCVHQRRIQEDTSTVEDQAEYTEEYIYITPDQSYPTSGVYAAAETSNNQVVKPLAVICSSPSSSSSSPSSPSSRVPAAAHLSATHTQTRS</sequence>
<accession>A0ACB8V658</accession>